<keyword evidence="8" id="KW-1185">Reference proteome</keyword>
<comment type="function">
    <text evidence="1">May be involved in spermatogenesis.</text>
</comment>
<dbReference type="OrthoDB" id="2136125at2759"/>
<dbReference type="PANTHER" id="PTHR33588">
    <property type="entry name" value="CILIA- AND FLAGELLA-ASSOCIATED PROTEIN 299"/>
    <property type="match status" value="1"/>
</dbReference>
<evidence type="ECO:0000256" key="5">
    <source>
        <dbReference type="ARBA" id="ARBA00022490"/>
    </source>
</evidence>
<reference evidence="7 8" key="1">
    <citation type="submission" date="2015-08" db="EMBL/GenBank/DDBJ databases">
        <title>Ancestral chromatin configuration constrains chromatin evolution on differentiating sex chromosomes in Drosophila.</title>
        <authorList>
            <person name="Zhou Q."/>
            <person name="Bachtrog D."/>
        </authorList>
    </citation>
    <scope>NUCLEOTIDE SEQUENCE [LARGE SCALE GENOMIC DNA]</scope>
    <source>
        <tissue evidence="7">Whole larvae</tissue>
    </source>
</reference>
<proteinExistence type="predicted"/>
<comment type="subcellular location">
    <subcellularLocation>
        <location evidence="3">Cytoplasm</location>
    </subcellularLocation>
    <subcellularLocation>
        <location evidence="2">Nucleus</location>
    </subcellularLocation>
</comment>
<sequence length="236" mass="27267">MKTDYALLEFKSHADYMMSLITLEDKRYLQNTRVAKKIAELGFRTNGKVYDEAEFEATKAHTLENLNPRLNLSALHGALYTGEDRALCALADREHGNLTQKLATIIFLLVHDASGFDLSSYIDYSNSLHRGNMQEIGSRDWSAIFEGRRPLRPKRSDLSFYDWHRKLVCYNNSSNYEVVPLGHALSFKHKGDHRFITIDTNNIMQNMVNSNVKRTMFNYLNGDTMVLYDYIVRKPV</sequence>
<dbReference type="Proteomes" id="UP000494163">
    <property type="component" value="Chromosome 2L"/>
</dbReference>
<protein>
    <recommendedName>
        <fullName evidence="4">Cilia- and flagella-associated protein 299</fullName>
    </recommendedName>
</protein>
<organism evidence="7 8">
    <name type="scientific">Drosophila busckii</name>
    <name type="common">Fruit fly</name>
    <dbReference type="NCBI Taxonomy" id="30019"/>
    <lineage>
        <taxon>Eukaryota</taxon>
        <taxon>Metazoa</taxon>
        <taxon>Ecdysozoa</taxon>
        <taxon>Arthropoda</taxon>
        <taxon>Hexapoda</taxon>
        <taxon>Insecta</taxon>
        <taxon>Pterygota</taxon>
        <taxon>Neoptera</taxon>
        <taxon>Endopterygota</taxon>
        <taxon>Diptera</taxon>
        <taxon>Brachycera</taxon>
        <taxon>Muscomorpha</taxon>
        <taxon>Ephydroidea</taxon>
        <taxon>Drosophilidae</taxon>
        <taxon>Drosophila</taxon>
    </lineage>
</organism>
<dbReference type="EMBL" id="CP012523">
    <property type="protein sequence ID" value="ALC39531.1"/>
    <property type="molecule type" value="Genomic_DNA"/>
</dbReference>
<dbReference type="InterPro" id="IPR027887">
    <property type="entry name" value="DUF4464"/>
</dbReference>
<gene>
    <name evidence="7" type="ORF">Dbus_chr2Lg1616</name>
</gene>
<evidence type="ECO:0000256" key="6">
    <source>
        <dbReference type="ARBA" id="ARBA00023242"/>
    </source>
</evidence>
<dbReference type="STRING" id="30019.A0A0M5J1Q3"/>
<evidence type="ECO:0000313" key="7">
    <source>
        <dbReference type="EMBL" id="ALC39531.1"/>
    </source>
</evidence>
<evidence type="ECO:0000256" key="1">
    <source>
        <dbReference type="ARBA" id="ARBA00003056"/>
    </source>
</evidence>
<keyword evidence="6" id="KW-0539">Nucleus</keyword>
<evidence type="ECO:0000256" key="2">
    <source>
        <dbReference type="ARBA" id="ARBA00004123"/>
    </source>
</evidence>
<keyword evidence="5" id="KW-0963">Cytoplasm</keyword>
<dbReference type="GO" id="GO:0005634">
    <property type="term" value="C:nucleus"/>
    <property type="evidence" value="ECO:0007669"/>
    <property type="project" value="UniProtKB-SubCell"/>
</dbReference>
<dbReference type="PANTHER" id="PTHR33588:SF1">
    <property type="entry name" value="CILIA- AND FLAGELLA-ASSOCIATED PROTEIN 299"/>
    <property type="match status" value="1"/>
</dbReference>
<dbReference type="OMA" id="HTNATIY"/>
<dbReference type="AlphaFoldDB" id="A0A0M5J1Q3"/>
<accession>A0A0M5J1Q3</accession>
<evidence type="ECO:0000256" key="4">
    <source>
        <dbReference type="ARBA" id="ARBA00021436"/>
    </source>
</evidence>
<dbReference type="Pfam" id="PF14713">
    <property type="entry name" value="DUF4464"/>
    <property type="match status" value="1"/>
</dbReference>
<evidence type="ECO:0000313" key="8">
    <source>
        <dbReference type="Proteomes" id="UP000494163"/>
    </source>
</evidence>
<name>A0A0M5J1Q3_DROBS</name>
<evidence type="ECO:0000256" key="3">
    <source>
        <dbReference type="ARBA" id="ARBA00004496"/>
    </source>
</evidence>
<dbReference type="GO" id="GO:0005737">
    <property type="term" value="C:cytoplasm"/>
    <property type="evidence" value="ECO:0007669"/>
    <property type="project" value="UniProtKB-SubCell"/>
</dbReference>